<evidence type="ECO:0000313" key="3">
    <source>
        <dbReference type="Proteomes" id="UP000075880"/>
    </source>
</evidence>
<evidence type="ECO:0000313" key="2">
    <source>
        <dbReference type="EnsemblMetazoa" id="ENSAATROPP004688"/>
    </source>
</evidence>
<keyword evidence="3" id="KW-1185">Reference proteome</keyword>
<reference evidence="2" key="1">
    <citation type="submission" date="2024-04" db="UniProtKB">
        <authorList>
            <consortium name="EnsemblMetazoa"/>
        </authorList>
    </citation>
    <scope>IDENTIFICATION</scope>
    <source>
        <strain evidence="2">EBRO</strain>
    </source>
</reference>
<evidence type="ECO:0000256" key="1">
    <source>
        <dbReference type="SAM" id="MobiDB-lite"/>
    </source>
</evidence>
<feature type="region of interest" description="Disordered" evidence="1">
    <location>
        <begin position="1"/>
        <end position="29"/>
    </location>
</feature>
<dbReference type="AlphaFoldDB" id="A0AAG5D202"/>
<feature type="compositionally biased region" description="Polar residues" evidence="1">
    <location>
        <begin position="1"/>
        <end position="12"/>
    </location>
</feature>
<organism evidence="2 3">
    <name type="scientific">Anopheles atroparvus</name>
    <name type="common">European mosquito</name>
    <dbReference type="NCBI Taxonomy" id="41427"/>
    <lineage>
        <taxon>Eukaryota</taxon>
        <taxon>Metazoa</taxon>
        <taxon>Ecdysozoa</taxon>
        <taxon>Arthropoda</taxon>
        <taxon>Hexapoda</taxon>
        <taxon>Insecta</taxon>
        <taxon>Pterygota</taxon>
        <taxon>Neoptera</taxon>
        <taxon>Endopterygota</taxon>
        <taxon>Diptera</taxon>
        <taxon>Nematocera</taxon>
        <taxon>Culicoidea</taxon>
        <taxon>Culicidae</taxon>
        <taxon>Anophelinae</taxon>
        <taxon>Anopheles</taxon>
    </lineage>
</organism>
<sequence length="50" mass="6049">MTPRQQMTTSIESKQRKVPQVHRENGNTLQYYQQTNQLQIRLFKTDLELK</sequence>
<dbReference type="EnsemblMetazoa" id="ENSAATROPT004955">
    <property type="protein sequence ID" value="ENSAATROPP004688"/>
    <property type="gene ID" value="ENSAATROPG003943"/>
</dbReference>
<name>A0AAG5D202_ANOAO</name>
<accession>A0AAG5D202</accession>
<protein>
    <submittedName>
        <fullName evidence="2">Uncharacterized protein</fullName>
    </submittedName>
</protein>
<proteinExistence type="predicted"/>
<dbReference type="Proteomes" id="UP000075880">
    <property type="component" value="Unassembled WGS sequence"/>
</dbReference>